<evidence type="ECO:0000313" key="4">
    <source>
        <dbReference type="Proteomes" id="UP000326505"/>
    </source>
</evidence>
<organism evidence="3 4">
    <name type="scientific">Streptomyces spectabilis</name>
    <dbReference type="NCBI Taxonomy" id="68270"/>
    <lineage>
        <taxon>Bacteria</taxon>
        <taxon>Bacillati</taxon>
        <taxon>Actinomycetota</taxon>
        <taxon>Actinomycetes</taxon>
        <taxon>Kitasatosporales</taxon>
        <taxon>Streptomycetaceae</taxon>
        <taxon>Streptomyces</taxon>
    </lineage>
</organism>
<dbReference type="EMBL" id="JACHJD010000016">
    <property type="protein sequence ID" value="MBB5107902.1"/>
    <property type="molecule type" value="Genomic_DNA"/>
</dbReference>
<keyword evidence="1" id="KW-0472">Membrane</keyword>
<evidence type="ECO:0000313" key="3">
    <source>
        <dbReference type="EMBL" id="QEV57435.1"/>
    </source>
</evidence>
<feature type="transmembrane region" description="Helical" evidence="1">
    <location>
        <begin position="120"/>
        <end position="139"/>
    </location>
</feature>
<name>A0A5P2X2P6_STRST</name>
<proteinExistence type="predicted"/>
<evidence type="ECO:0000313" key="2">
    <source>
        <dbReference type="EMBL" id="MBB5107902.1"/>
    </source>
</evidence>
<evidence type="ECO:0000313" key="5">
    <source>
        <dbReference type="Proteomes" id="UP000549009"/>
    </source>
</evidence>
<gene>
    <name evidence="3" type="ORF">CP982_00690</name>
    <name evidence="2" type="ORF">FHS40_007023</name>
</gene>
<accession>A0A5P2X2P6</accession>
<dbReference type="OrthoDB" id="4198061at2"/>
<reference evidence="2 5" key="2">
    <citation type="submission" date="2020-08" db="EMBL/GenBank/DDBJ databases">
        <title>Genomic Encyclopedia of Type Strains, Phase III (KMG-III): the genomes of soil and plant-associated and newly described type strains.</title>
        <authorList>
            <person name="Whitman W."/>
        </authorList>
    </citation>
    <scope>NUCLEOTIDE SEQUENCE [LARGE SCALE GENOMIC DNA]</scope>
    <source>
        <strain evidence="2 5">CECT 3146</strain>
    </source>
</reference>
<evidence type="ECO:0000256" key="1">
    <source>
        <dbReference type="SAM" id="Phobius"/>
    </source>
</evidence>
<dbReference type="Proteomes" id="UP000326505">
    <property type="component" value="Chromosome"/>
</dbReference>
<sequence>MAVGVLAAALTGTATNVGQEAAAAVVRTVRERLDTTSRGRAALAGLAAAPDDAEARREAETILREETQTDPALRGTLTAHLSTSSSQTVGSVVINGSKIRGSQITLGPVTINKPSSTGGLLSLIAALAVVIGLLIYGGVRLAVDTSPGTDDGDSVKARALSVAETEKMLPALTDLRGTWGTLMPPTAEGGGGGRCHEGGTDYRTAEGSGPHDLKLRFRVNACPNTTRATKGYAEIVKLRRNPGGRKEYPFSAQKFGDESTTTRYRVEDETMADPSQVGEHLMSRARVGTVVIEMHYGPIRDEAGSEREAAELMRIMCDRAREIQGGG</sequence>
<keyword evidence="5" id="KW-1185">Reference proteome</keyword>
<keyword evidence="1" id="KW-0812">Transmembrane</keyword>
<dbReference type="AlphaFoldDB" id="A0A5P2X2P6"/>
<dbReference type="Proteomes" id="UP000549009">
    <property type="component" value="Unassembled WGS sequence"/>
</dbReference>
<dbReference type="RefSeq" id="WP_150508652.1">
    <property type="nucleotide sequence ID" value="NZ_BMSQ01000029.1"/>
</dbReference>
<dbReference type="EMBL" id="CP023690">
    <property type="protein sequence ID" value="QEV57435.1"/>
    <property type="molecule type" value="Genomic_DNA"/>
</dbReference>
<keyword evidence="1" id="KW-1133">Transmembrane helix</keyword>
<reference evidence="3 4" key="1">
    <citation type="submission" date="2017-09" db="EMBL/GenBank/DDBJ databases">
        <authorList>
            <person name="Lee N."/>
            <person name="Cho B.-K."/>
        </authorList>
    </citation>
    <scope>NUCLEOTIDE SEQUENCE [LARGE SCALE GENOMIC DNA]</scope>
    <source>
        <strain evidence="3 4">ATCC 27465</strain>
    </source>
</reference>
<protein>
    <submittedName>
        <fullName evidence="3">Uncharacterized protein</fullName>
    </submittedName>
</protein>
<dbReference type="KEGG" id="sspb:CP982_00690"/>